<dbReference type="Pfam" id="PF13844">
    <property type="entry name" value="Glyco_transf_41"/>
    <property type="match status" value="2"/>
</dbReference>
<dbReference type="GO" id="GO:0016757">
    <property type="term" value="F:glycosyltransferase activity"/>
    <property type="evidence" value="ECO:0007669"/>
    <property type="project" value="UniProtKB-KW"/>
</dbReference>
<dbReference type="AlphaFoldDB" id="A0A6I2UZG3"/>
<evidence type="ECO:0000256" key="2">
    <source>
        <dbReference type="ARBA" id="ARBA00022676"/>
    </source>
</evidence>
<evidence type="ECO:0000256" key="5">
    <source>
        <dbReference type="ARBA" id="ARBA00022803"/>
    </source>
</evidence>
<keyword evidence="3" id="KW-0808">Transferase</keyword>
<dbReference type="Gene3D" id="3.40.50.11380">
    <property type="match status" value="1"/>
</dbReference>
<dbReference type="Proteomes" id="UP000430222">
    <property type="component" value="Unassembled WGS sequence"/>
</dbReference>
<comment type="pathway">
    <text evidence="1">Protein modification; protein glycosylation.</text>
</comment>
<dbReference type="PANTHER" id="PTHR44835">
    <property type="entry name" value="UDP-N-ACETYLGLUCOSAMINE--PEPTIDE N-ACETYLGLUCOSAMINYLTRANSFERASE SPINDLY-RELATED"/>
    <property type="match status" value="1"/>
</dbReference>
<dbReference type="EMBL" id="VUNL01000007">
    <property type="protein sequence ID" value="MSV25061.1"/>
    <property type="molecule type" value="Genomic_DNA"/>
</dbReference>
<sequence length="572" mass="64220">MNHDVLNWLNLADKFAADGDPKGMRACAQELWNMNAESMDGAAVMAEAALYSGDHEEAESLVGEILRKKPNHLRGRLVKAGLAAVSFRLDEELPLLEEIIAEADRKRQALDPGDAYYHTLTRLLRKARGWMADACYLAARPEDAAHQLKELSALCDEPQEAAGAYSKFLFMRNYREQSIRESRREAERYEALLGETPYSHDQRPRLPEKKLRIGYLSPDFRQHAVAYFLAPLLRQFDGSRFMVFCYSTGKPDAVTKRLRSGMVTWRDLRGRSPRTAARLIAEDKIDILVDLSGHTQESGLPVLAYKPAPVQLCGIGYMNTTGLKAVDYFLSDSVCLPVGDPAESGFTERILRLPHTHFCYAPTAVREMPPAGAEAPCLRNGYTTFGSFNHFAKVTDETLLLWRGILDQVPDSRLVIKGKVCSIPSGQEIVRKRLSRLSFDLSRVEFRPYSPDYLEQYRDIDIALDTMPYNGGLTTCEALYMGVPVISLRGRSHGARFGASILTNAGVRELVAENDINYVRRAVQLGNAPELIGAYHSGLRANLLRSPLMDAEGYMRELEAGYRRIWQNFCTI</sequence>
<comment type="caution">
    <text evidence="7">The sequence shown here is derived from an EMBL/GenBank/DDBJ whole genome shotgun (WGS) entry which is preliminary data.</text>
</comment>
<dbReference type="InterPro" id="IPR051939">
    <property type="entry name" value="Glycosyltr_41/O-GlcNAc_trsf"/>
</dbReference>
<dbReference type="Gene3D" id="3.40.50.2000">
    <property type="entry name" value="Glycogen Phosphorylase B"/>
    <property type="match status" value="1"/>
</dbReference>
<keyword evidence="4" id="KW-0677">Repeat</keyword>
<dbReference type="InterPro" id="IPR029489">
    <property type="entry name" value="OGT/SEC/SPY_C"/>
</dbReference>
<dbReference type="PANTHER" id="PTHR44835:SF1">
    <property type="entry name" value="PROTEIN O-GLCNAC TRANSFERASE"/>
    <property type="match status" value="1"/>
</dbReference>
<evidence type="ECO:0000256" key="3">
    <source>
        <dbReference type="ARBA" id="ARBA00022679"/>
    </source>
</evidence>
<name>A0A6I2UZG3_9FIRM</name>
<reference evidence="7 8" key="1">
    <citation type="submission" date="2019-08" db="EMBL/GenBank/DDBJ databases">
        <title>In-depth cultivation of the pig gut microbiome towards novel bacterial diversity and tailored functional studies.</title>
        <authorList>
            <person name="Wylensek D."/>
            <person name="Hitch T.C.A."/>
            <person name="Clavel T."/>
        </authorList>
    </citation>
    <scope>NUCLEOTIDE SEQUENCE [LARGE SCALE GENOMIC DNA]</scope>
    <source>
        <strain evidence="8">WCA-380-WT-3B3</strain>
    </source>
</reference>
<protein>
    <recommendedName>
        <fullName evidence="6">O-GlcNAc transferase C-terminal domain-containing protein</fullName>
    </recommendedName>
</protein>
<evidence type="ECO:0000256" key="4">
    <source>
        <dbReference type="ARBA" id="ARBA00022737"/>
    </source>
</evidence>
<dbReference type="RefSeq" id="WP_154620831.1">
    <property type="nucleotide sequence ID" value="NZ_VUNL01000007.1"/>
</dbReference>
<evidence type="ECO:0000259" key="6">
    <source>
        <dbReference type="Pfam" id="PF13844"/>
    </source>
</evidence>
<feature type="domain" description="O-GlcNAc transferase C-terminal" evidence="6">
    <location>
        <begin position="384"/>
        <end position="558"/>
    </location>
</feature>
<keyword evidence="2" id="KW-0328">Glycosyltransferase</keyword>
<evidence type="ECO:0000313" key="8">
    <source>
        <dbReference type="Proteomes" id="UP000430222"/>
    </source>
</evidence>
<keyword evidence="5" id="KW-0802">TPR repeat</keyword>
<organism evidence="7 8">
    <name type="scientific">Selenomonas montiformis</name>
    <dbReference type="NCBI Taxonomy" id="2652285"/>
    <lineage>
        <taxon>Bacteria</taxon>
        <taxon>Bacillati</taxon>
        <taxon>Bacillota</taxon>
        <taxon>Negativicutes</taxon>
        <taxon>Selenomonadales</taxon>
        <taxon>Selenomonadaceae</taxon>
        <taxon>Selenomonas</taxon>
    </lineage>
</organism>
<feature type="domain" description="O-GlcNAc transferase C-terminal" evidence="6">
    <location>
        <begin position="192"/>
        <end position="359"/>
    </location>
</feature>
<keyword evidence="8" id="KW-1185">Reference proteome</keyword>
<accession>A0A6I2UZG3</accession>
<gene>
    <name evidence="7" type="ORF">FYJ78_07665</name>
</gene>
<evidence type="ECO:0000256" key="1">
    <source>
        <dbReference type="ARBA" id="ARBA00004922"/>
    </source>
</evidence>
<evidence type="ECO:0000313" key="7">
    <source>
        <dbReference type="EMBL" id="MSV25061.1"/>
    </source>
</evidence>
<dbReference type="SUPFAM" id="SSF53756">
    <property type="entry name" value="UDP-Glycosyltransferase/glycogen phosphorylase"/>
    <property type="match status" value="1"/>
</dbReference>
<proteinExistence type="predicted"/>